<dbReference type="InterPro" id="IPR036890">
    <property type="entry name" value="HATPase_C_sf"/>
</dbReference>
<feature type="transmembrane region" description="Helical" evidence="6">
    <location>
        <begin position="96"/>
        <end position="116"/>
    </location>
</feature>
<dbReference type="SMART" id="SM00387">
    <property type="entry name" value="HATPase_c"/>
    <property type="match status" value="1"/>
</dbReference>
<dbReference type="GO" id="GO:0000155">
    <property type="term" value="F:phosphorelay sensor kinase activity"/>
    <property type="evidence" value="ECO:0007669"/>
    <property type="project" value="InterPro"/>
</dbReference>
<evidence type="ECO:0000256" key="6">
    <source>
        <dbReference type="SAM" id="Phobius"/>
    </source>
</evidence>
<dbReference type="InterPro" id="IPR005467">
    <property type="entry name" value="His_kinase_dom"/>
</dbReference>
<evidence type="ECO:0000259" key="7">
    <source>
        <dbReference type="PROSITE" id="PS50109"/>
    </source>
</evidence>
<dbReference type="InterPro" id="IPR004358">
    <property type="entry name" value="Sig_transdc_His_kin-like_C"/>
</dbReference>
<dbReference type="InterPro" id="IPR003594">
    <property type="entry name" value="HATPase_dom"/>
</dbReference>
<dbReference type="GO" id="GO:0005886">
    <property type="term" value="C:plasma membrane"/>
    <property type="evidence" value="ECO:0007669"/>
    <property type="project" value="TreeGrafter"/>
</dbReference>
<sequence>MNLIQEFFKASLQKDTEFAILQSKIPKSEVEHLNRLSIEYIKKSQRLLVFSLVCFIILSNLNKGMSYKQTVMACGSSLLVLGFFLISHYIQKYPKYLQILILSYNVLGYIGPYLCFECEYKGHVNTFIPAIYLHHFYLATLTPSKRHLTSMIFAFTIILQIIFAIHRFGEIDVDLIVSGLMCILVSDLSLRTNQTRLSQMYQMILENRKLMNEKQKVVQEFPHPVLILPQKMSEMSHCYSNEQFEQRIKTLDHKIKALDSVQVELKQKYDQEKAYLKLSLFEYLSKIKKKNHDQEDKGSTVIHCKNINNKERIRENERKQVKRNFYIKSLNIEWKEVPSVMHVFIDTTDIIKLEQAKSKIRMQKIMFASTSHEFRTPLNAIIHSYKFIETGFKDMLQMLQQKASEDFIRNKSFQDQVEFIKKFIKTGSTSSILLLSLVEDILSLSKIDIGTLSINLDLFHVPELLQDVHFLFSVQCQSKGVDLVIDCEDALQINKISSDSNRIKQILVNLLSNSVKFTFRGSIIIKAALKKTLEGDDIAEFRVCDTGTGIKEEDQAHLFQMFEIIGQDEDLSPDGCGLGLTICKKYVEVLGGKICIESVYGKGTTVIFTIMIHEITKLPFKRSRCLTEIKGLSKPSFGSMSGVDFKVNEEHDSQICATHRLPINDVHLSKFSQS</sequence>
<dbReference type="SMART" id="SM00388">
    <property type="entry name" value="HisKA"/>
    <property type="match status" value="1"/>
</dbReference>
<dbReference type="CDD" id="cd00082">
    <property type="entry name" value="HisKA"/>
    <property type="match status" value="1"/>
</dbReference>
<evidence type="ECO:0000313" key="9">
    <source>
        <dbReference type="Proteomes" id="UP001295684"/>
    </source>
</evidence>
<keyword evidence="6" id="KW-0812">Transmembrane</keyword>
<dbReference type="FunFam" id="3.30.565.10:FF:000010">
    <property type="entry name" value="Sensor histidine kinase RcsC"/>
    <property type="match status" value="1"/>
</dbReference>
<proteinExistence type="predicted"/>
<dbReference type="PRINTS" id="PR00344">
    <property type="entry name" value="BCTRLSENSOR"/>
</dbReference>
<dbReference type="EMBL" id="CAMPGE010024023">
    <property type="protein sequence ID" value="CAI2381894.1"/>
    <property type="molecule type" value="Genomic_DNA"/>
</dbReference>
<feature type="transmembrane region" description="Helical" evidence="6">
    <location>
        <begin position="70"/>
        <end position="90"/>
    </location>
</feature>
<feature type="transmembrane region" description="Helical" evidence="6">
    <location>
        <begin position="44"/>
        <end position="61"/>
    </location>
</feature>
<evidence type="ECO:0000256" key="3">
    <source>
        <dbReference type="ARBA" id="ARBA00022553"/>
    </source>
</evidence>
<dbReference type="PANTHER" id="PTHR43047:SF72">
    <property type="entry name" value="OSMOSENSING HISTIDINE PROTEIN KINASE SLN1"/>
    <property type="match status" value="1"/>
</dbReference>
<keyword evidence="6" id="KW-1133">Transmembrane helix</keyword>
<dbReference type="InterPro" id="IPR003661">
    <property type="entry name" value="HisK_dim/P_dom"/>
</dbReference>
<dbReference type="SUPFAM" id="SSF55874">
    <property type="entry name" value="ATPase domain of HSP90 chaperone/DNA topoisomerase II/histidine kinase"/>
    <property type="match status" value="1"/>
</dbReference>
<gene>
    <name evidence="8" type="ORF">ECRASSUSDP1_LOCUS23360</name>
</gene>
<dbReference type="InterPro" id="IPR036097">
    <property type="entry name" value="HisK_dim/P_sf"/>
</dbReference>
<keyword evidence="6" id="KW-0472">Membrane</keyword>
<comment type="catalytic activity">
    <reaction evidence="1">
        <text>ATP + protein L-histidine = ADP + protein N-phospho-L-histidine.</text>
        <dbReference type="EC" id="2.7.13.3"/>
    </reaction>
</comment>
<dbReference type="EC" id="2.7.13.3" evidence="2"/>
<evidence type="ECO:0000256" key="5">
    <source>
        <dbReference type="ARBA" id="ARBA00022777"/>
    </source>
</evidence>
<dbReference type="GO" id="GO:0009927">
    <property type="term" value="F:histidine phosphotransfer kinase activity"/>
    <property type="evidence" value="ECO:0007669"/>
    <property type="project" value="TreeGrafter"/>
</dbReference>
<organism evidence="8 9">
    <name type="scientific">Euplotes crassus</name>
    <dbReference type="NCBI Taxonomy" id="5936"/>
    <lineage>
        <taxon>Eukaryota</taxon>
        <taxon>Sar</taxon>
        <taxon>Alveolata</taxon>
        <taxon>Ciliophora</taxon>
        <taxon>Intramacronucleata</taxon>
        <taxon>Spirotrichea</taxon>
        <taxon>Hypotrichia</taxon>
        <taxon>Euplotida</taxon>
        <taxon>Euplotidae</taxon>
        <taxon>Moneuplotes</taxon>
    </lineage>
</organism>
<dbReference type="Gene3D" id="3.30.565.10">
    <property type="entry name" value="Histidine kinase-like ATPase, C-terminal domain"/>
    <property type="match status" value="1"/>
</dbReference>
<feature type="transmembrane region" description="Helical" evidence="6">
    <location>
        <begin position="148"/>
        <end position="165"/>
    </location>
</feature>
<evidence type="ECO:0000256" key="4">
    <source>
        <dbReference type="ARBA" id="ARBA00022679"/>
    </source>
</evidence>
<dbReference type="Pfam" id="PF02518">
    <property type="entry name" value="HATPase_c"/>
    <property type="match status" value="1"/>
</dbReference>
<dbReference type="AlphaFoldDB" id="A0AAD1XZY5"/>
<reference evidence="8" key="1">
    <citation type="submission" date="2023-07" db="EMBL/GenBank/DDBJ databases">
        <authorList>
            <consortium name="AG Swart"/>
            <person name="Singh M."/>
            <person name="Singh A."/>
            <person name="Seah K."/>
            <person name="Emmerich C."/>
        </authorList>
    </citation>
    <scope>NUCLEOTIDE SEQUENCE</scope>
    <source>
        <strain evidence="8">DP1</strain>
    </source>
</reference>
<keyword evidence="9" id="KW-1185">Reference proteome</keyword>
<evidence type="ECO:0000313" key="8">
    <source>
        <dbReference type="EMBL" id="CAI2381894.1"/>
    </source>
</evidence>
<evidence type="ECO:0000256" key="2">
    <source>
        <dbReference type="ARBA" id="ARBA00012438"/>
    </source>
</evidence>
<dbReference type="PANTHER" id="PTHR43047">
    <property type="entry name" value="TWO-COMPONENT HISTIDINE PROTEIN KINASE"/>
    <property type="match status" value="1"/>
</dbReference>
<keyword evidence="5" id="KW-0418">Kinase</keyword>
<name>A0AAD1XZY5_EUPCR</name>
<keyword evidence="4" id="KW-0808">Transferase</keyword>
<dbReference type="Proteomes" id="UP001295684">
    <property type="component" value="Unassembled WGS sequence"/>
</dbReference>
<dbReference type="SUPFAM" id="SSF47384">
    <property type="entry name" value="Homodimeric domain of signal transducing histidine kinase"/>
    <property type="match status" value="1"/>
</dbReference>
<comment type="caution">
    <text evidence="8">The sequence shown here is derived from an EMBL/GenBank/DDBJ whole genome shotgun (WGS) entry which is preliminary data.</text>
</comment>
<feature type="domain" description="Histidine kinase" evidence="7">
    <location>
        <begin position="369"/>
        <end position="614"/>
    </location>
</feature>
<accession>A0AAD1XZY5</accession>
<protein>
    <recommendedName>
        <fullName evidence="2">histidine kinase</fullName>
        <ecNumber evidence="2">2.7.13.3</ecNumber>
    </recommendedName>
</protein>
<dbReference type="Gene3D" id="1.10.287.130">
    <property type="match status" value="1"/>
</dbReference>
<keyword evidence="3" id="KW-0597">Phosphoprotein</keyword>
<dbReference type="PROSITE" id="PS50109">
    <property type="entry name" value="HIS_KIN"/>
    <property type="match status" value="1"/>
</dbReference>
<evidence type="ECO:0000256" key="1">
    <source>
        <dbReference type="ARBA" id="ARBA00000085"/>
    </source>
</evidence>